<organism evidence="6 7">
    <name type="scientific">Arthrobacter deserti</name>
    <dbReference type="NCBI Taxonomy" id="1742687"/>
    <lineage>
        <taxon>Bacteria</taxon>
        <taxon>Bacillati</taxon>
        <taxon>Actinomycetota</taxon>
        <taxon>Actinomycetes</taxon>
        <taxon>Micrococcales</taxon>
        <taxon>Micrococcaceae</taxon>
        <taxon>Arthrobacter</taxon>
    </lineage>
</organism>
<dbReference type="PANTHER" id="PTHR43790">
    <property type="entry name" value="CARBOHYDRATE TRANSPORT ATP-BINDING PROTEIN MG119-RELATED"/>
    <property type="match status" value="1"/>
</dbReference>
<dbReference type="InterPro" id="IPR003439">
    <property type="entry name" value="ABC_transporter-like_ATP-bd"/>
</dbReference>
<sequence length="303" mass="32282">MEEVRRLGDRVTVMRDGRFISTHTLDEVSENQLITDMVGRELAAVYPEKCEARGEPLLEVDDVATADGKVAHASLRVHQGEIVAVAGLVGSGKSELAKAVLGLVPSSGGSVSVGGRKFTRPNPPGMIQAGIGFMPEDRRREALALDLSVQENIALEINRARKYSTLGLIHGSRIRSLAQSLAERLDIRPRSVTAEARALSGGNQQKVVLARALTRNRKVFVVAEPTSGVDVGARQEIYANLRRLCTDGAGVLMISSDLEEVVGLADRVYVMNGGRIQVELVGDQITNEAVVAGAFGHAVGASA</sequence>
<dbReference type="PANTHER" id="PTHR43790:SF9">
    <property type="entry name" value="GALACTOFURANOSE TRANSPORTER ATP-BINDING PROTEIN YTFR"/>
    <property type="match status" value="1"/>
</dbReference>
<dbReference type="EMBL" id="JAAZSR010000187">
    <property type="protein sequence ID" value="NKX51198.1"/>
    <property type="molecule type" value="Genomic_DNA"/>
</dbReference>
<evidence type="ECO:0000256" key="1">
    <source>
        <dbReference type="ARBA" id="ARBA00022448"/>
    </source>
</evidence>
<keyword evidence="1" id="KW-0813">Transport</keyword>
<evidence type="ECO:0000313" key="6">
    <source>
        <dbReference type="EMBL" id="NKX51198.1"/>
    </source>
</evidence>
<dbReference type="PROSITE" id="PS00211">
    <property type="entry name" value="ABC_TRANSPORTER_1"/>
    <property type="match status" value="1"/>
</dbReference>
<feature type="domain" description="ABC transporter" evidence="5">
    <location>
        <begin position="52"/>
        <end position="298"/>
    </location>
</feature>
<gene>
    <name evidence="6" type="ORF">HER39_11610</name>
</gene>
<keyword evidence="7" id="KW-1185">Reference proteome</keyword>
<accession>A0ABX1JQA3</accession>
<dbReference type="InterPro" id="IPR017871">
    <property type="entry name" value="ABC_transporter-like_CS"/>
</dbReference>
<evidence type="ECO:0000313" key="7">
    <source>
        <dbReference type="Proteomes" id="UP000523795"/>
    </source>
</evidence>
<dbReference type="Pfam" id="PF00005">
    <property type="entry name" value="ABC_tran"/>
    <property type="match status" value="1"/>
</dbReference>
<dbReference type="GO" id="GO:0005524">
    <property type="term" value="F:ATP binding"/>
    <property type="evidence" value="ECO:0007669"/>
    <property type="project" value="UniProtKB-KW"/>
</dbReference>
<evidence type="ECO:0000256" key="3">
    <source>
        <dbReference type="ARBA" id="ARBA00022741"/>
    </source>
</evidence>
<dbReference type="InterPro" id="IPR027417">
    <property type="entry name" value="P-loop_NTPase"/>
</dbReference>
<evidence type="ECO:0000256" key="4">
    <source>
        <dbReference type="ARBA" id="ARBA00022840"/>
    </source>
</evidence>
<evidence type="ECO:0000259" key="5">
    <source>
        <dbReference type="PROSITE" id="PS50893"/>
    </source>
</evidence>
<dbReference type="PROSITE" id="PS50893">
    <property type="entry name" value="ABC_TRANSPORTER_2"/>
    <property type="match status" value="1"/>
</dbReference>
<reference evidence="6 7" key="1">
    <citation type="submission" date="2020-04" db="EMBL/GenBank/DDBJ databases">
        <authorList>
            <person name="Liu S."/>
        </authorList>
    </citation>
    <scope>NUCLEOTIDE SEQUENCE [LARGE SCALE GENOMIC DNA]</scope>
    <source>
        <strain evidence="6 7">CGMCC 1.15091</strain>
    </source>
</reference>
<name>A0ABX1JQA3_9MICC</name>
<keyword evidence="4 6" id="KW-0067">ATP-binding</keyword>
<evidence type="ECO:0000256" key="2">
    <source>
        <dbReference type="ARBA" id="ARBA00022737"/>
    </source>
</evidence>
<dbReference type="Gene3D" id="3.40.50.300">
    <property type="entry name" value="P-loop containing nucleotide triphosphate hydrolases"/>
    <property type="match status" value="1"/>
</dbReference>
<comment type="caution">
    <text evidence="6">The sequence shown here is derived from an EMBL/GenBank/DDBJ whole genome shotgun (WGS) entry which is preliminary data.</text>
</comment>
<dbReference type="Proteomes" id="UP000523795">
    <property type="component" value="Unassembled WGS sequence"/>
</dbReference>
<dbReference type="InterPro" id="IPR050107">
    <property type="entry name" value="ABC_carbohydrate_import_ATPase"/>
</dbReference>
<keyword evidence="2" id="KW-0677">Repeat</keyword>
<protein>
    <submittedName>
        <fullName evidence="6">Sugar ABC transporter ATP-binding protein</fullName>
    </submittedName>
</protein>
<dbReference type="CDD" id="cd03215">
    <property type="entry name" value="ABC_Carb_Monos_II"/>
    <property type="match status" value="1"/>
</dbReference>
<keyword evidence="3" id="KW-0547">Nucleotide-binding</keyword>
<proteinExistence type="predicted"/>
<dbReference type="SUPFAM" id="SSF52540">
    <property type="entry name" value="P-loop containing nucleoside triphosphate hydrolases"/>
    <property type="match status" value="1"/>
</dbReference>
<dbReference type="SMART" id="SM00382">
    <property type="entry name" value="AAA"/>
    <property type="match status" value="1"/>
</dbReference>
<dbReference type="InterPro" id="IPR003593">
    <property type="entry name" value="AAA+_ATPase"/>
</dbReference>